<dbReference type="EMBL" id="LCWV01000027">
    <property type="protein sequence ID" value="PWI66145.1"/>
    <property type="molecule type" value="Genomic_DNA"/>
</dbReference>
<name>A0A2U3DV68_PURLI</name>
<evidence type="ECO:0000313" key="2">
    <source>
        <dbReference type="Proteomes" id="UP000245956"/>
    </source>
</evidence>
<proteinExistence type="predicted"/>
<gene>
    <name evidence="1" type="ORF">PCL_05363</name>
</gene>
<protein>
    <submittedName>
        <fullName evidence="1">Uncharacterized protein</fullName>
    </submittedName>
</protein>
<comment type="caution">
    <text evidence="1">The sequence shown here is derived from an EMBL/GenBank/DDBJ whole genome shotgun (WGS) entry which is preliminary data.</text>
</comment>
<reference evidence="1 2" key="1">
    <citation type="journal article" date="2016" name="Front. Microbiol.">
        <title>Genome and transcriptome sequences reveal the specific parasitism of the nematophagous Purpureocillium lilacinum 36-1.</title>
        <authorList>
            <person name="Xie J."/>
            <person name="Li S."/>
            <person name="Mo C."/>
            <person name="Xiao X."/>
            <person name="Peng D."/>
            <person name="Wang G."/>
            <person name="Xiao Y."/>
        </authorList>
    </citation>
    <scope>NUCLEOTIDE SEQUENCE [LARGE SCALE GENOMIC DNA]</scope>
    <source>
        <strain evidence="1 2">36-1</strain>
    </source>
</reference>
<dbReference type="AlphaFoldDB" id="A0A2U3DV68"/>
<accession>A0A2U3DV68</accession>
<organism evidence="1 2">
    <name type="scientific">Purpureocillium lilacinum</name>
    <name type="common">Paecilomyces lilacinus</name>
    <dbReference type="NCBI Taxonomy" id="33203"/>
    <lineage>
        <taxon>Eukaryota</taxon>
        <taxon>Fungi</taxon>
        <taxon>Dikarya</taxon>
        <taxon>Ascomycota</taxon>
        <taxon>Pezizomycotina</taxon>
        <taxon>Sordariomycetes</taxon>
        <taxon>Hypocreomycetidae</taxon>
        <taxon>Hypocreales</taxon>
        <taxon>Ophiocordycipitaceae</taxon>
        <taxon>Purpureocillium</taxon>
    </lineage>
</organism>
<evidence type="ECO:0000313" key="1">
    <source>
        <dbReference type="EMBL" id="PWI66145.1"/>
    </source>
</evidence>
<sequence>MVVQNIYWGPDGSIEWRDGNNMGLQGVSSLTTQQLLNRNGNVMSTRSVQRGPGGGPQMNLATPLRGTPGAVHIVTNAPLALPSAAQKVMRQTATKSVIAILIGNDEEQGRKIRDGKCTTVLDVDLRPTRLLSVANGPAHTPGGLPDVPLTSETRCGGCGSQTHELKLCMRSSSDGLLHGCTLCNSTSHELDQCRRFRDLDREGLFAVVVRQRGNMPALATSRSWFSVVSDYRDATPNISASYMPWTPYLPWTPEFARRMAQAGPSEWARMETFYRDFDRSVLPSDPDTRHLAAARAYFARSRSTQRYPSPL</sequence>
<dbReference type="Proteomes" id="UP000245956">
    <property type="component" value="Unassembled WGS sequence"/>
</dbReference>